<evidence type="ECO:0000256" key="1">
    <source>
        <dbReference type="SAM" id="MobiDB-lite"/>
    </source>
</evidence>
<feature type="compositionally biased region" description="Basic and acidic residues" evidence="1">
    <location>
        <begin position="1"/>
        <end position="20"/>
    </location>
</feature>
<organism evidence="2 3">
    <name type="scientific">Streptomyces durbertensis</name>
    <dbReference type="NCBI Taxonomy" id="2448886"/>
    <lineage>
        <taxon>Bacteria</taxon>
        <taxon>Bacillati</taxon>
        <taxon>Actinomycetota</taxon>
        <taxon>Actinomycetes</taxon>
        <taxon>Kitasatosporales</taxon>
        <taxon>Streptomycetaceae</taxon>
        <taxon>Streptomyces</taxon>
    </lineage>
</organism>
<accession>A0ABR6EJ59</accession>
<name>A0ABR6EJ59_9ACTN</name>
<proteinExistence type="predicted"/>
<evidence type="ECO:0000313" key="3">
    <source>
        <dbReference type="Proteomes" id="UP000766698"/>
    </source>
</evidence>
<evidence type="ECO:0000313" key="2">
    <source>
        <dbReference type="EMBL" id="MBB1244995.1"/>
    </source>
</evidence>
<evidence type="ECO:0008006" key="4">
    <source>
        <dbReference type="Google" id="ProtNLM"/>
    </source>
</evidence>
<protein>
    <recommendedName>
        <fullName evidence="4">Small CPxCG-related zinc finger protein</fullName>
    </recommendedName>
</protein>
<comment type="caution">
    <text evidence="2">The sequence shown here is derived from an EMBL/GenBank/DDBJ whole genome shotgun (WGS) entry which is preliminary data.</text>
</comment>
<reference evidence="3" key="1">
    <citation type="journal article" date="2020" name="Syst. Appl. Microbiol.">
        <title>Streptomyces alkaliterrae sp. nov., isolated from an alkaline soil, and emended descriptions of Streptomyces alkaliphilus, Streptomyces calidiresistens and Streptomyces durbertensis.</title>
        <authorList>
            <person name="Swiecimska M."/>
            <person name="Golinska P."/>
            <person name="Nouioui I."/>
            <person name="Wypij M."/>
            <person name="Rai M."/>
            <person name="Sangal V."/>
            <person name="Goodfellow M."/>
        </authorList>
    </citation>
    <scope>NUCLEOTIDE SEQUENCE [LARGE SCALE GENOMIC DNA]</scope>
    <source>
        <strain evidence="3">DSM 104538</strain>
    </source>
</reference>
<keyword evidence="3" id="KW-1185">Reference proteome</keyword>
<dbReference type="RefSeq" id="WP_182856335.1">
    <property type="nucleotide sequence ID" value="NZ_WMLF01000220.1"/>
</dbReference>
<feature type="region of interest" description="Disordered" evidence="1">
    <location>
        <begin position="1"/>
        <end position="27"/>
    </location>
</feature>
<dbReference type="Proteomes" id="UP000766698">
    <property type="component" value="Unassembled WGS sequence"/>
</dbReference>
<gene>
    <name evidence="2" type="ORF">GL263_15670</name>
</gene>
<sequence>MADSRRAAENSTERRDDSSASRRPTPLACATCGTPAEGDDPPATWVCSVEGGAVRYLCERCARENIRSIEGRLDTAWW</sequence>
<dbReference type="EMBL" id="WMLF01000220">
    <property type="protein sequence ID" value="MBB1244995.1"/>
    <property type="molecule type" value="Genomic_DNA"/>
</dbReference>